<gene>
    <name evidence="2" type="ORF">K491DRAFT_693748</name>
</gene>
<dbReference type="EMBL" id="MU004362">
    <property type="protein sequence ID" value="KAF2654569.1"/>
    <property type="molecule type" value="Genomic_DNA"/>
</dbReference>
<accession>A0A6A6T3C6</accession>
<organism evidence="2 3">
    <name type="scientific">Lophiostoma macrostomum CBS 122681</name>
    <dbReference type="NCBI Taxonomy" id="1314788"/>
    <lineage>
        <taxon>Eukaryota</taxon>
        <taxon>Fungi</taxon>
        <taxon>Dikarya</taxon>
        <taxon>Ascomycota</taxon>
        <taxon>Pezizomycotina</taxon>
        <taxon>Dothideomycetes</taxon>
        <taxon>Pleosporomycetidae</taxon>
        <taxon>Pleosporales</taxon>
        <taxon>Lophiostomataceae</taxon>
        <taxon>Lophiostoma</taxon>
    </lineage>
</organism>
<dbReference type="Proteomes" id="UP000799324">
    <property type="component" value="Unassembled WGS sequence"/>
</dbReference>
<evidence type="ECO:0000313" key="2">
    <source>
        <dbReference type="EMBL" id="KAF2654569.1"/>
    </source>
</evidence>
<name>A0A6A6T3C6_9PLEO</name>
<dbReference type="AlphaFoldDB" id="A0A6A6T3C6"/>
<feature type="region of interest" description="Disordered" evidence="1">
    <location>
        <begin position="1"/>
        <end position="32"/>
    </location>
</feature>
<protein>
    <submittedName>
        <fullName evidence="2">Uncharacterized protein</fullName>
    </submittedName>
</protein>
<evidence type="ECO:0000313" key="3">
    <source>
        <dbReference type="Proteomes" id="UP000799324"/>
    </source>
</evidence>
<evidence type="ECO:0000256" key="1">
    <source>
        <dbReference type="SAM" id="MobiDB-lite"/>
    </source>
</evidence>
<proteinExistence type="predicted"/>
<reference evidence="2" key="1">
    <citation type="journal article" date="2020" name="Stud. Mycol.">
        <title>101 Dothideomycetes genomes: a test case for predicting lifestyles and emergence of pathogens.</title>
        <authorList>
            <person name="Haridas S."/>
            <person name="Albert R."/>
            <person name="Binder M."/>
            <person name="Bloem J."/>
            <person name="Labutti K."/>
            <person name="Salamov A."/>
            <person name="Andreopoulos B."/>
            <person name="Baker S."/>
            <person name="Barry K."/>
            <person name="Bills G."/>
            <person name="Bluhm B."/>
            <person name="Cannon C."/>
            <person name="Castanera R."/>
            <person name="Culley D."/>
            <person name="Daum C."/>
            <person name="Ezra D."/>
            <person name="Gonzalez J."/>
            <person name="Henrissat B."/>
            <person name="Kuo A."/>
            <person name="Liang C."/>
            <person name="Lipzen A."/>
            <person name="Lutzoni F."/>
            <person name="Magnuson J."/>
            <person name="Mondo S."/>
            <person name="Nolan M."/>
            <person name="Ohm R."/>
            <person name="Pangilinan J."/>
            <person name="Park H.-J."/>
            <person name="Ramirez L."/>
            <person name="Alfaro M."/>
            <person name="Sun H."/>
            <person name="Tritt A."/>
            <person name="Yoshinaga Y."/>
            <person name="Zwiers L.-H."/>
            <person name="Turgeon B."/>
            <person name="Goodwin S."/>
            <person name="Spatafora J."/>
            <person name="Crous P."/>
            <person name="Grigoriev I."/>
        </authorList>
    </citation>
    <scope>NUCLEOTIDE SEQUENCE</scope>
    <source>
        <strain evidence="2">CBS 122681</strain>
    </source>
</reference>
<keyword evidence="3" id="KW-1185">Reference proteome</keyword>
<sequence length="58" mass="6577">MQHPRTLLNPETEYSDSRPPAQSPPARWRTPRCCPFSAAPSRRYRLLPSDHAMSAVSV</sequence>